<proteinExistence type="predicted"/>
<evidence type="ECO:0000313" key="3">
    <source>
        <dbReference type="EMBL" id="KAJ6225431.1"/>
    </source>
</evidence>
<protein>
    <submittedName>
        <fullName evidence="3">Uncharacterized protein</fullName>
    </submittedName>
</protein>
<sequence length="138" mass="15308">MPTHSPQTTSALEYYGLFKIDQYWYQLIIVLLNVIGFKLYYINTINNISNFHQLKMYKKIIVQLALLMAIFALVMTDDATSPTPTGTAANVTNTTDSSTTPTAPVETTTQKGGSFSPMINSSTLIAVFIASLFALYRH</sequence>
<dbReference type="EMBL" id="JAPWDV010000001">
    <property type="protein sequence ID" value="KAJ6225431.1"/>
    <property type="molecule type" value="Genomic_DNA"/>
</dbReference>
<keyword evidence="2" id="KW-1133">Transmembrane helix</keyword>
<name>A0A9Q0RTI5_BLOTA</name>
<keyword evidence="4" id="KW-1185">Reference proteome</keyword>
<feature type="compositionally biased region" description="Low complexity" evidence="1">
    <location>
        <begin position="87"/>
        <end position="109"/>
    </location>
</feature>
<dbReference type="Proteomes" id="UP001142055">
    <property type="component" value="Chromosome 1"/>
</dbReference>
<gene>
    <name evidence="3" type="ORF">RDWZM_003976</name>
</gene>
<dbReference type="AlphaFoldDB" id="A0A9Q0RTI5"/>
<feature type="transmembrane region" description="Helical" evidence="2">
    <location>
        <begin position="23"/>
        <end position="40"/>
    </location>
</feature>
<feature type="transmembrane region" description="Helical" evidence="2">
    <location>
        <begin position="60"/>
        <end position="76"/>
    </location>
</feature>
<evidence type="ECO:0000256" key="2">
    <source>
        <dbReference type="SAM" id="Phobius"/>
    </source>
</evidence>
<organism evidence="3 4">
    <name type="scientific">Blomia tropicalis</name>
    <name type="common">Mite</name>
    <dbReference type="NCBI Taxonomy" id="40697"/>
    <lineage>
        <taxon>Eukaryota</taxon>
        <taxon>Metazoa</taxon>
        <taxon>Ecdysozoa</taxon>
        <taxon>Arthropoda</taxon>
        <taxon>Chelicerata</taxon>
        <taxon>Arachnida</taxon>
        <taxon>Acari</taxon>
        <taxon>Acariformes</taxon>
        <taxon>Sarcoptiformes</taxon>
        <taxon>Astigmata</taxon>
        <taxon>Glycyphagoidea</taxon>
        <taxon>Echimyopodidae</taxon>
        <taxon>Blomia</taxon>
    </lineage>
</organism>
<evidence type="ECO:0000313" key="4">
    <source>
        <dbReference type="Proteomes" id="UP001142055"/>
    </source>
</evidence>
<comment type="caution">
    <text evidence="3">The sequence shown here is derived from an EMBL/GenBank/DDBJ whole genome shotgun (WGS) entry which is preliminary data.</text>
</comment>
<keyword evidence="2" id="KW-0812">Transmembrane</keyword>
<feature type="region of interest" description="Disordered" evidence="1">
    <location>
        <begin position="82"/>
        <end position="111"/>
    </location>
</feature>
<keyword evidence="2" id="KW-0472">Membrane</keyword>
<evidence type="ECO:0000256" key="1">
    <source>
        <dbReference type="SAM" id="MobiDB-lite"/>
    </source>
</evidence>
<reference evidence="3" key="1">
    <citation type="submission" date="2022-12" db="EMBL/GenBank/DDBJ databases">
        <title>Genome assemblies of Blomia tropicalis.</title>
        <authorList>
            <person name="Cui Y."/>
        </authorList>
    </citation>
    <scope>NUCLEOTIDE SEQUENCE</scope>
    <source>
        <tissue evidence="3">Adult mites</tissue>
    </source>
</reference>
<feature type="transmembrane region" description="Helical" evidence="2">
    <location>
        <begin position="118"/>
        <end position="136"/>
    </location>
</feature>
<accession>A0A9Q0RTI5</accession>